<organism evidence="4 5">
    <name type="scientific">Streptantibioticus ferralitis</name>
    <dbReference type="NCBI Taxonomy" id="236510"/>
    <lineage>
        <taxon>Bacteria</taxon>
        <taxon>Bacillati</taxon>
        <taxon>Actinomycetota</taxon>
        <taxon>Actinomycetes</taxon>
        <taxon>Kitasatosporales</taxon>
        <taxon>Streptomycetaceae</taxon>
        <taxon>Streptantibioticus</taxon>
    </lineage>
</organism>
<sequence>MTGAQRRVRLFCLPYAGGSARSYLPWSRPLADVAEVVPLELPGRGERIRELPCDRLPALLDDLLPRVVSRADGPFALFGHSLGAAIGYELCHRLRERHGLQPLRLYVSAHRAPHLPLRERRITHLSDDEFTNHLRELGGTPAEVFDSPELMRLLLPVLRADFALSESFGHPVGDPLDCPITAFGGTHDPDVNVAELSAWQQHTNDRCPVRMFDGDHFFITAAQAALIEAVREELHTPAADLAPRSTVTALHGGMNR</sequence>
<protein>
    <submittedName>
        <fullName evidence="4">Alpha/beta fold hydrolase</fullName>
    </submittedName>
</protein>
<dbReference type="SUPFAM" id="SSF53474">
    <property type="entry name" value="alpha/beta-Hydrolases"/>
    <property type="match status" value="1"/>
</dbReference>
<dbReference type="PANTHER" id="PTHR11487:SF0">
    <property type="entry name" value="S-ACYL FATTY ACID SYNTHASE THIOESTERASE, MEDIUM CHAIN"/>
    <property type="match status" value="1"/>
</dbReference>
<evidence type="ECO:0000256" key="2">
    <source>
        <dbReference type="ARBA" id="ARBA00022801"/>
    </source>
</evidence>
<dbReference type="Proteomes" id="UP001220022">
    <property type="component" value="Unassembled WGS sequence"/>
</dbReference>
<evidence type="ECO:0000313" key="4">
    <source>
        <dbReference type="EMBL" id="MDF2257755.1"/>
    </source>
</evidence>
<dbReference type="SMART" id="SM00824">
    <property type="entry name" value="PKS_TE"/>
    <property type="match status" value="1"/>
</dbReference>
<evidence type="ECO:0000256" key="1">
    <source>
        <dbReference type="ARBA" id="ARBA00007169"/>
    </source>
</evidence>
<keyword evidence="2 4" id="KW-0378">Hydrolase</keyword>
<evidence type="ECO:0000259" key="3">
    <source>
        <dbReference type="SMART" id="SM00824"/>
    </source>
</evidence>
<feature type="domain" description="Thioesterase TesA-like" evidence="3">
    <location>
        <begin position="11"/>
        <end position="234"/>
    </location>
</feature>
<dbReference type="PANTHER" id="PTHR11487">
    <property type="entry name" value="THIOESTERASE"/>
    <property type="match status" value="1"/>
</dbReference>
<keyword evidence="5" id="KW-1185">Reference proteome</keyword>
<reference evidence="4 5" key="1">
    <citation type="submission" date="2023-03" db="EMBL/GenBank/DDBJ databases">
        <title>Draft genome sequence of type strain Streptomyces ferralitis JCM 14344.</title>
        <authorList>
            <person name="Klaysubun C."/>
            <person name="Duangmal K."/>
        </authorList>
    </citation>
    <scope>NUCLEOTIDE SEQUENCE [LARGE SCALE GENOMIC DNA]</scope>
    <source>
        <strain evidence="4 5">JCM 14344</strain>
    </source>
</reference>
<accession>A0ABT5Z1Q1</accession>
<dbReference type="GO" id="GO:0016787">
    <property type="term" value="F:hydrolase activity"/>
    <property type="evidence" value="ECO:0007669"/>
    <property type="project" value="UniProtKB-KW"/>
</dbReference>
<dbReference type="InterPro" id="IPR029058">
    <property type="entry name" value="AB_hydrolase_fold"/>
</dbReference>
<comment type="similarity">
    <text evidence="1">Belongs to the thioesterase family.</text>
</comment>
<name>A0ABT5Z1Q1_9ACTN</name>
<evidence type="ECO:0000313" key="5">
    <source>
        <dbReference type="Proteomes" id="UP001220022"/>
    </source>
</evidence>
<dbReference type="InterPro" id="IPR001031">
    <property type="entry name" value="Thioesterase"/>
</dbReference>
<dbReference type="Gene3D" id="3.40.50.1820">
    <property type="entry name" value="alpha/beta hydrolase"/>
    <property type="match status" value="1"/>
</dbReference>
<dbReference type="InterPro" id="IPR012223">
    <property type="entry name" value="TEII"/>
</dbReference>
<dbReference type="Pfam" id="PF00975">
    <property type="entry name" value="Thioesterase"/>
    <property type="match status" value="1"/>
</dbReference>
<comment type="caution">
    <text evidence="4">The sequence shown here is derived from an EMBL/GenBank/DDBJ whole genome shotgun (WGS) entry which is preliminary data.</text>
</comment>
<proteinExistence type="inferred from homology"/>
<dbReference type="RefSeq" id="WP_275816070.1">
    <property type="nucleotide sequence ID" value="NZ_BAAANM010000022.1"/>
</dbReference>
<dbReference type="InterPro" id="IPR020802">
    <property type="entry name" value="TesA-like"/>
</dbReference>
<dbReference type="EMBL" id="JARHTQ010000011">
    <property type="protein sequence ID" value="MDF2257755.1"/>
    <property type="molecule type" value="Genomic_DNA"/>
</dbReference>
<gene>
    <name evidence="4" type="ORF">P2L57_19180</name>
</gene>